<dbReference type="PeptideAtlas" id="Q8MQ25"/>
<keyword evidence="3" id="KW-1185">Reference proteome</keyword>
<dbReference type="WormBase" id="F54D8.6">
    <property type="protein sequence ID" value="CE47843"/>
    <property type="gene ID" value="WBGene00018802"/>
</dbReference>
<dbReference type="InParanoid" id="Q8MQ25"/>
<feature type="region of interest" description="Disordered" evidence="1">
    <location>
        <begin position="775"/>
        <end position="796"/>
    </location>
</feature>
<feature type="region of interest" description="Disordered" evidence="1">
    <location>
        <begin position="73"/>
        <end position="100"/>
    </location>
</feature>
<dbReference type="DIP" id="DIP-27477N"/>
<gene>
    <name evidence="2" type="ORF">CELE_F54D8.6</name>
    <name evidence="2 4" type="ORF">F54D8.6</name>
</gene>
<dbReference type="AGR" id="WB:WBGene00018802"/>
<dbReference type="OrthoDB" id="5875684at2759"/>
<dbReference type="HOGENOM" id="CLU_016670_0_0_1"/>
<dbReference type="CTD" id="175695"/>
<feature type="region of interest" description="Disordered" evidence="1">
    <location>
        <begin position="359"/>
        <end position="409"/>
    </location>
</feature>
<evidence type="ECO:0000313" key="2">
    <source>
        <dbReference type="EMBL" id="CCD67411.2"/>
    </source>
</evidence>
<dbReference type="SMR" id="Q8MQ25"/>
<feature type="region of interest" description="Disordered" evidence="1">
    <location>
        <begin position="481"/>
        <end position="747"/>
    </location>
</feature>
<dbReference type="AlphaFoldDB" id="Q8MQ25"/>
<proteinExistence type="evidence at protein level"/>
<dbReference type="UCSC" id="F54D8.6">
    <property type="organism name" value="c. elegans"/>
</dbReference>
<dbReference type="FunCoup" id="Q8MQ25">
    <property type="interactions" value="1610"/>
</dbReference>
<evidence type="ECO:0000256" key="1">
    <source>
        <dbReference type="SAM" id="MobiDB-lite"/>
    </source>
</evidence>
<accession>Q8MQ25</accession>
<organism evidence="2 3">
    <name type="scientific">Caenorhabditis elegans</name>
    <dbReference type="NCBI Taxonomy" id="6239"/>
    <lineage>
        <taxon>Eukaryota</taxon>
        <taxon>Metazoa</taxon>
        <taxon>Ecdysozoa</taxon>
        <taxon>Nematoda</taxon>
        <taxon>Chromadorea</taxon>
        <taxon>Rhabditida</taxon>
        <taxon>Rhabditina</taxon>
        <taxon>Rhabditomorpha</taxon>
        <taxon>Rhabditoidea</taxon>
        <taxon>Rhabditidae</taxon>
        <taxon>Peloderinae</taxon>
        <taxon>Caenorhabditis</taxon>
    </lineage>
</organism>
<protein>
    <submittedName>
        <fullName evidence="2">C2H2-type domain-containing protein</fullName>
    </submittedName>
</protein>
<feature type="compositionally biased region" description="Basic and acidic residues" evidence="1">
    <location>
        <begin position="667"/>
        <end position="677"/>
    </location>
</feature>
<evidence type="ECO:0007829" key="5">
    <source>
        <dbReference type="PeptideAtlas" id="Q8MQ25"/>
    </source>
</evidence>
<feature type="compositionally biased region" description="Basic and acidic residues" evidence="1">
    <location>
        <begin position="531"/>
        <end position="544"/>
    </location>
</feature>
<dbReference type="Bgee" id="WBGene00018802">
    <property type="expression patterns" value="Expressed in germ line (C elegans) and 4 other cell types or tissues"/>
</dbReference>
<keyword evidence="5" id="KW-1267">Proteomics identification</keyword>
<dbReference type="IntAct" id="Q8MQ25">
    <property type="interactions" value="3"/>
</dbReference>
<name>Q8MQ25_CAEEL</name>
<feature type="compositionally biased region" description="Acidic residues" evidence="1">
    <location>
        <begin position="73"/>
        <end position="92"/>
    </location>
</feature>
<sequence>MEEENTPEVQFEQDENEENTLQIVDSDLVIENSVTENVPSENQDVEMEIVSDSEEPLEPPVPVAVNFEEAPVEEVPGEQEAVLVEEEEEEVPAEAIEKSHEQRESFMEMFRIAPRIRDILPDLRVFMSHPDVLDEDRKEVEALVEAKIQDEKAKKKAEKVSKKEKEVEKPPVSLEEAVKTVTGIDLAAILQKIPKNPQQIAPVTIPPPVVMPPPIVIPGMPNAPAVTEVLNLVSLPLNAKPVPIPIASSVIAPNYATAPPIALTDPNVASIGHGKAGFSTPHPNEIPIELRHSKPDMIAPIPDELRNLGAVPVVTSIPTIPNEFLPPEQRILGSLPLTFVRPPMRKSLFLSGARSGKRCDRIKMQRKKDKKEVKLEKKLEKKSEDSLESVEKRPRGGHRGRAGAGRSSFEATGMNALPQGLNKNSPLAVKRYHARQLAKETGMTLEEAMEEIEEQCNAFGGEDTPEAIEHDTKLMEMIKKRGDEHWNQRHNYTPVDHSKGIPGVDRPPGGNRDRGEKVRSKSPVTGVDRPPGGDRIERSRDREPGGGVPGVDRAPGRGSRGIDRPPGGDSRGVDRPPGGGGIPGVDRPPGGGRRGVDRPPGSGMPGIDRPPGGDRMGDKQRRGARGGVKERERKRRRDEFQRGGGGGGRGGGRDGGRDYGGPPQKSGRRDRYDDYDRSYQGTSGYGQDYDSQTYGERGYDGHYQGQEDYYGSQEGYGEYNQQHYGEGYDQQGYGQNGDSYYGHEGQDASTYYQEDGSQYYNQYYGTAPAEGEASAVTGTDYHATFSVPPPPAPPPS</sequence>
<evidence type="ECO:0000313" key="4">
    <source>
        <dbReference type="WormBase" id="F54D8.6"/>
    </source>
</evidence>
<feature type="compositionally biased region" description="Low complexity" evidence="1">
    <location>
        <begin position="721"/>
        <end position="742"/>
    </location>
</feature>
<reference evidence="2 3" key="1">
    <citation type="journal article" date="1998" name="Science">
        <title>Genome sequence of the nematode C. elegans: a platform for investigating biology.</title>
        <authorList>
            <consortium name="The C. elegans sequencing consortium"/>
            <person name="Sulson J.E."/>
            <person name="Waterston R."/>
        </authorList>
    </citation>
    <scope>NUCLEOTIDE SEQUENCE [LARGE SCALE GENOMIC DNA]</scope>
    <source>
        <strain evidence="2 3">Bristol N2</strain>
    </source>
</reference>
<dbReference type="Proteomes" id="UP000001940">
    <property type="component" value="Chromosome III"/>
</dbReference>
<feature type="compositionally biased region" description="Pro residues" evidence="1">
    <location>
        <begin position="787"/>
        <end position="796"/>
    </location>
</feature>
<dbReference type="PaxDb" id="6239-F54D8.6"/>
<dbReference type="GeneID" id="175695"/>
<dbReference type="RefSeq" id="NP_001022605.3">
    <property type="nucleotide sequence ID" value="NM_001027434.3"/>
</dbReference>
<dbReference type="OMA" id="DVIEWDR"/>
<feature type="compositionally biased region" description="Basic and acidic residues" evidence="1">
    <location>
        <begin position="611"/>
        <end position="641"/>
    </location>
</feature>
<feature type="compositionally biased region" description="Basic and acidic residues" evidence="1">
    <location>
        <begin position="370"/>
        <end position="394"/>
    </location>
</feature>
<feature type="compositionally biased region" description="Gly residues" evidence="1">
    <location>
        <begin position="577"/>
        <end position="593"/>
    </location>
</feature>
<dbReference type="STRING" id="6239.F54D8.6.1"/>
<evidence type="ECO:0000313" key="3">
    <source>
        <dbReference type="Proteomes" id="UP000001940"/>
    </source>
</evidence>
<dbReference type="eggNOG" id="ENOG502QUR8">
    <property type="taxonomic scope" value="Eukaryota"/>
</dbReference>
<dbReference type="EMBL" id="BX284603">
    <property type="protein sequence ID" value="CCD67411.2"/>
    <property type="molecule type" value="Genomic_DNA"/>
</dbReference>
<dbReference type="KEGG" id="cel:CELE_F54D8.6"/>